<accession>A0A845AK76</accession>
<name>A0A845AK76_9SPHN</name>
<dbReference type="GO" id="GO:0008422">
    <property type="term" value="F:beta-glucosidase activity"/>
    <property type="evidence" value="ECO:0007669"/>
    <property type="project" value="TreeGrafter"/>
</dbReference>
<dbReference type="InterPro" id="IPR002772">
    <property type="entry name" value="Glyco_hydro_3_C"/>
</dbReference>
<dbReference type="Proteomes" id="UP000439780">
    <property type="component" value="Unassembled WGS sequence"/>
</dbReference>
<dbReference type="PANTHER" id="PTHR30620:SF77">
    <property type="entry name" value="LYSOSOMAL BETA GLUCOSIDASE-LIKE"/>
    <property type="match status" value="1"/>
</dbReference>
<dbReference type="InterPro" id="IPR017853">
    <property type="entry name" value="GH"/>
</dbReference>
<evidence type="ECO:0000259" key="6">
    <source>
        <dbReference type="Pfam" id="PF01915"/>
    </source>
</evidence>
<dbReference type="SUPFAM" id="SSF52279">
    <property type="entry name" value="Beta-D-glucan exohydrolase, C-terminal domain"/>
    <property type="match status" value="1"/>
</dbReference>
<evidence type="ECO:0000259" key="5">
    <source>
        <dbReference type="Pfam" id="PF00933"/>
    </source>
</evidence>
<dbReference type="GO" id="GO:0009251">
    <property type="term" value="P:glucan catabolic process"/>
    <property type="evidence" value="ECO:0007669"/>
    <property type="project" value="TreeGrafter"/>
</dbReference>
<gene>
    <name evidence="7" type="ORF">GRI58_12060</name>
</gene>
<keyword evidence="8" id="KW-1185">Reference proteome</keyword>
<dbReference type="EMBL" id="WTYA01000009">
    <property type="protein sequence ID" value="MXP29553.1"/>
    <property type="molecule type" value="Genomic_DNA"/>
</dbReference>
<dbReference type="InterPro" id="IPR036881">
    <property type="entry name" value="Glyco_hydro_3_C_sf"/>
</dbReference>
<comment type="caution">
    <text evidence="7">The sequence shown here is derived from an EMBL/GenBank/DDBJ whole genome shotgun (WGS) entry which is preliminary data.</text>
</comment>
<dbReference type="PRINTS" id="PR00133">
    <property type="entry name" value="GLHYDRLASE3"/>
</dbReference>
<sequence>MTLEQKIGQMTQPEIRWITPDQVRQYYIGSVLNGGGSWPEMNKHASLSDWTRLTKSYATAAMETDMPTHIPLLWGIDAVHGNNNVMGSTLYPHNIGLGAAHDPELLFRIGRATARAVRAIGASWAFAPTVAVSRDARWGRAYESFSSDPVEVAKDGAAVVRGLQGSISGPDDVLATAKHFVGDGGTARGQDQGDNLATANALARVDGAGYYAALDAGVQTVMVSYSSWTDGGKIPFGKMHGDRTLVTGVLKDRLHFDGLVVSDWNAIEQVPGCTVDHCPQAVNAGIDVFMVSEKWKEFIANTVADVRAGRIPMSRINNAVTRILRVKMRAGLFDHPVASSPLTGDQAALTDRPLAREAARKSVVLLKNNSFKTSASPILPLRVGKRILVVGGGADSFAEQTGGWSLTWQGDDNVNADFTTGETLLAGLRRVYGAANVTYSPDGTALAKAQYDAVIAVIGETPHAEYKGDVRWPAPLAESASYPEQLKLLKRVSGKGVPVVTVLYSGRPTYTSDIINRSTAFVAGFLPGSEAGALADLLAGRKGLDFSGRLSFAWPNTACPTGGELASETLFKRDYGLSYHHGGTVHHLAELSVPRSCP</sequence>
<evidence type="ECO:0000256" key="4">
    <source>
        <dbReference type="RuleBase" id="RU361161"/>
    </source>
</evidence>
<dbReference type="Pfam" id="PF01915">
    <property type="entry name" value="Glyco_hydro_3_C"/>
    <property type="match status" value="1"/>
</dbReference>
<dbReference type="OrthoDB" id="9781691at2"/>
<dbReference type="PROSITE" id="PS00775">
    <property type="entry name" value="GLYCOSYL_HYDROL_F3"/>
    <property type="match status" value="1"/>
</dbReference>
<evidence type="ECO:0000256" key="1">
    <source>
        <dbReference type="ARBA" id="ARBA00005336"/>
    </source>
</evidence>
<comment type="similarity">
    <text evidence="1 4">Belongs to the glycosyl hydrolase 3 family.</text>
</comment>
<feature type="domain" description="Glycoside hydrolase family 3 N-terminal" evidence="5">
    <location>
        <begin position="2"/>
        <end position="326"/>
    </location>
</feature>
<evidence type="ECO:0000313" key="7">
    <source>
        <dbReference type="EMBL" id="MXP29553.1"/>
    </source>
</evidence>
<dbReference type="InterPro" id="IPR051915">
    <property type="entry name" value="Cellulose_Degrad_GH3"/>
</dbReference>
<organism evidence="7 8">
    <name type="scientific">Qipengyuania algicida</name>
    <dbReference type="NCBI Taxonomy" id="1836209"/>
    <lineage>
        <taxon>Bacteria</taxon>
        <taxon>Pseudomonadati</taxon>
        <taxon>Pseudomonadota</taxon>
        <taxon>Alphaproteobacteria</taxon>
        <taxon>Sphingomonadales</taxon>
        <taxon>Erythrobacteraceae</taxon>
        <taxon>Qipengyuania</taxon>
    </lineage>
</organism>
<dbReference type="InterPro" id="IPR019800">
    <property type="entry name" value="Glyco_hydro_3_AS"/>
</dbReference>
<dbReference type="PANTHER" id="PTHR30620">
    <property type="entry name" value="PERIPLASMIC BETA-GLUCOSIDASE-RELATED"/>
    <property type="match status" value="1"/>
</dbReference>
<dbReference type="Gene3D" id="3.40.50.1700">
    <property type="entry name" value="Glycoside hydrolase family 3 C-terminal domain"/>
    <property type="match status" value="1"/>
</dbReference>
<keyword evidence="2 4" id="KW-0378">Hydrolase</keyword>
<dbReference type="SUPFAM" id="SSF51445">
    <property type="entry name" value="(Trans)glycosidases"/>
    <property type="match status" value="1"/>
</dbReference>
<dbReference type="Gene3D" id="3.20.20.300">
    <property type="entry name" value="Glycoside hydrolase, family 3, N-terminal domain"/>
    <property type="match status" value="1"/>
</dbReference>
<evidence type="ECO:0000313" key="8">
    <source>
        <dbReference type="Proteomes" id="UP000439780"/>
    </source>
</evidence>
<evidence type="ECO:0000256" key="3">
    <source>
        <dbReference type="ARBA" id="ARBA00023295"/>
    </source>
</evidence>
<dbReference type="Pfam" id="PF00933">
    <property type="entry name" value="Glyco_hydro_3"/>
    <property type="match status" value="1"/>
</dbReference>
<reference evidence="7 8" key="1">
    <citation type="submission" date="2019-12" db="EMBL/GenBank/DDBJ databases">
        <title>Genomic-based taxomic classification of the family Erythrobacteraceae.</title>
        <authorList>
            <person name="Xu L."/>
        </authorList>
    </citation>
    <scope>NUCLEOTIDE SEQUENCE [LARGE SCALE GENOMIC DNA]</scope>
    <source>
        <strain evidence="7 8">KEMB 9005-328</strain>
    </source>
</reference>
<dbReference type="InterPro" id="IPR036962">
    <property type="entry name" value="Glyco_hydro_3_N_sf"/>
</dbReference>
<feature type="domain" description="Glycoside hydrolase family 3 C-terminal" evidence="6">
    <location>
        <begin position="363"/>
        <end position="579"/>
    </location>
</feature>
<keyword evidence="3 4" id="KW-0326">Glycosidase</keyword>
<evidence type="ECO:0000256" key="2">
    <source>
        <dbReference type="ARBA" id="ARBA00022801"/>
    </source>
</evidence>
<proteinExistence type="inferred from homology"/>
<protein>
    <submittedName>
        <fullName evidence="7">Glycoside hydrolase family 3 protein</fullName>
    </submittedName>
</protein>
<dbReference type="InterPro" id="IPR001764">
    <property type="entry name" value="Glyco_hydro_3_N"/>
</dbReference>
<dbReference type="AlphaFoldDB" id="A0A845AK76"/>